<dbReference type="AlphaFoldDB" id="A0A9P8I2R7"/>
<dbReference type="InterPro" id="IPR040976">
    <property type="entry name" value="Pkinase_fungal"/>
</dbReference>
<feature type="region of interest" description="Disordered" evidence="1">
    <location>
        <begin position="67"/>
        <end position="128"/>
    </location>
</feature>
<name>A0A9P8I2R7_9PEZI</name>
<dbReference type="EMBL" id="JAGHQL010000152">
    <property type="protein sequence ID" value="KAH0537305.1"/>
    <property type="molecule type" value="Genomic_DNA"/>
</dbReference>
<dbReference type="PANTHER" id="PTHR38248:SF2">
    <property type="entry name" value="FUNK1 11"/>
    <property type="match status" value="1"/>
</dbReference>
<feature type="region of interest" description="Disordered" evidence="1">
    <location>
        <begin position="144"/>
        <end position="170"/>
    </location>
</feature>
<keyword evidence="4" id="KW-1185">Reference proteome</keyword>
<organism evidence="3 4">
    <name type="scientific">Glutinoglossum americanum</name>
    <dbReference type="NCBI Taxonomy" id="1670608"/>
    <lineage>
        <taxon>Eukaryota</taxon>
        <taxon>Fungi</taxon>
        <taxon>Dikarya</taxon>
        <taxon>Ascomycota</taxon>
        <taxon>Pezizomycotina</taxon>
        <taxon>Geoglossomycetes</taxon>
        <taxon>Geoglossales</taxon>
        <taxon>Geoglossaceae</taxon>
        <taxon>Glutinoglossum</taxon>
    </lineage>
</organism>
<gene>
    <name evidence="3" type="ORF">FGG08_005895</name>
</gene>
<dbReference type="PANTHER" id="PTHR38248">
    <property type="entry name" value="FUNK1 6"/>
    <property type="match status" value="1"/>
</dbReference>
<accession>A0A9P8I2R7</accession>
<comment type="caution">
    <text evidence="3">The sequence shown here is derived from an EMBL/GenBank/DDBJ whole genome shotgun (WGS) entry which is preliminary data.</text>
</comment>
<protein>
    <recommendedName>
        <fullName evidence="2">Fungal-type protein kinase domain-containing protein</fullName>
    </recommendedName>
</protein>
<dbReference type="Gene3D" id="1.10.510.10">
    <property type="entry name" value="Transferase(Phosphotransferase) domain 1"/>
    <property type="match status" value="1"/>
</dbReference>
<dbReference type="Proteomes" id="UP000698800">
    <property type="component" value="Unassembled WGS sequence"/>
</dbReference>
<dbReference type="OrthoDB" id="5584477at2759"/>
<evidence type="ECO:0000313" key="3">
    <source>
        <dbReference type="EMBL" id="KAH0537305.1"/>
    </source>
</evidence>
<proteinExistence type="predicted"/>
<sequence length="403" mass="45896">MLLSDWEFVVKFSWRSDKRRAEGELLRLAKERGVWDVARLFGYQDLDSIANLRQGLQFRKPRWFPSATSGSISQTQSRTKSAGSKMSRSRSAGLGIGGATLESSSSGQKRKRHGEAAELHQSKRSRLGSNRRWADITGQVTVEQGGGTERASKYSVEEPKATSLMPPRDADNESFDNRIFCCLVTSPPGRAIHEFEPVLEFLEVCRDVTKGHRSLYQDGILYRDVSKNNIIIMDAEKEENPSEMLIDLDLAKELDSGPSGARHRTGTMEFMAIEILEGRAHTYRHDLELFFYVFLWVIICYGQKGNKNLPETSRLRRWYTGTYEDIAGNKGWDMGKRGFKNITAEFPPQFEGVKHLAEELRHVLFPIRDEALFTGTYSEPKWINSIYNGMVNAFDNAIVTYRQ</sequence>
<evidence type="ECO:0000256" key="1">
    <source>
        <dbReference type="SAM" id="MobiDB-lite"/>
    </source>
</evidence>
<feature type="compositionally biased region" description="Polar residues" evidence="1">
    <location>
        <begin position="67"/>
        <end position="90"/>
    </location>
</feature>
<evidence type="ECO:0000259" key="2">
    <source>
        <dbReference type="Pfam" id="PF17667"/>
    </source>
</evidence>
<feature type="compositionally biased region" description="Basic and acidic residues" evidence="1">
    <location>
        <begin position="150"/>
        <end position="160"/>
    </location>
</feature>
<dbReference type="InterPro" id="IPR011009">
    <property type="entry name" value="Kinase-like_dom_sf"/>
</dbReference>
<feature type="domain" description="Fungal-type protein kinase" evidence="2">
    <location>
        <begin position="7"/>
        <end position="297"/>
    </location>
</feature>
<reference evidence="3" key="1">
    <citation type="submission" date="2021-03" db="EMBL/GenBank/DDBJ databases">
        <title>Comparative genomics and phylogenomic investigation of the class Geoglossomycetes provide insights into ecological specialization and systematics.</title>
        <authorList>
            <person name="Melie T."/>
            <person name="Pirro S."/>
            <person name="Miller A.N."/>
            <person name="Quandt A."/>
        </authorList>
    </citation>
    <scope>NUCLEOTIDE SEQUENCE</scope>
    <source>
        <strain evidence="3">GBOQ0MN5Z8</strain>
    </source>
</reference>
<evidence type="ECO:0000313" key="4">
    <source>
        <dbReference type="Proteomes" id="UP000698800"/>
    </source>
</evidence>
<dbReference type="SUPFAM" id="SSF56112">
    <property type="entry name" value="Protein kinase-like (PK-like)"/>
    <property type="match status" value="1"/>
</dbReference>
<dbReference type="Pfam" id="PF17667">
    <property type="entry name" value="Pkinase_fungal"/>
    <property type="match status" value="1"/>
</dbReference>